<keyword evidence="2" id="KW-0472">Membrane</keyword>
<dbReference type="PANTHER" id="PTHR35335:SF1">
    <property type="entry name" value="UPF0716 PROTEIN FXSA"/>
    <property type="match status" value="1"/>
</dbReference>
<reference evidence="3" key="1">
    <citation type="submission" date="2023-07" db="EMBL/GenBank/DDBJ databases">
        <title>Genomic Encyclopedia of Type Strains, Phase IV (KMG-IV): sequencing the most valuable type-strain genomes for metagenomic binning, comparative biology and taxonomic classification.</title>
        <authorList>
            <person name="Goeker M."/>
        </authorList>
    </citation>
    <scope>NUCLEOTIDE SEQUENCE</scope>
    <source>
        <strain evidence="3">DSM 24202</strain>
    </source>
</reference>
<dbReference type="Proteomes" id="UP001238163">
    <property type="component" value="Unassembled WGS sequence"/>
</dbReference>
<keyword evidence="4" id="KW-1185">Reference proteome</keyword>
<dbReference type="RefSeq" id="WP_307262081.1">
    <property type="nucleotide sequence ID" value="NZ_JAUSVL010000001.1"/>
</dbReference>
<name>A0AAE4APY3_9BACT</name>
<dbReference type="Pfam" id="PF04186">
    <property type="entry name" value="FxsA"/>
    <property type="match status" value="1"/>
</dbReference>
<dbReference type="EMBL" id="JAUSVL010000001">
    <property type="protein sequence ID" value="MDQ0290503.1"/>
    <property type="molecule type" value="Genomic_DNA"/>
</dbReference>
<dbReference type="NCBIfam" id="NF008528">
    <property type="entry name" value="PRK11463.1-2"/>
    <property type="match status" value="1"/>
</dbReference>
<keyword evidence="2" id="KW-0812">Transmembrane</keyword>
<keyword evidence="2" id="KW-1133">Transmembrane helix</keyword>
<dbReference type="AlphaFoldDB" id="A0AAE4APY3"/>
<accession>A0AAE4APY3</accession>
<dbReference type="GO" id="GO:0016020">
    <property type="term" value="C:membrane"/>
    <property type="evidence" value="ECO:0007669"/>
    <property type="project" value="InterPro"/>
</dbReference>
<evidence type="ECO:0000256" key="2">
    <source>
        <dbReference type="SAM" id="Phobius"/>
    </source>
</evidence>
<evidence type="ECO:0000313" key="4">
    <source>
        <dbReference type="Proteomes" id="UP001238163"/>
    </source>
</evidence>
<organism evidence="3 4">
    <name type="scientific">Oligosphaera ethanolica</name>
    <dbReference type="NCBI Taxonomy" id="760260"/>
    <lineage>
        <taxon>Bacteria</taxon>
        <taxon>Pseudomonadati</taxon>
        <taxon>Lentisphaerota</taxon>
        <taxon>Oligosphaeria</taxon>
        <taxon>Oligosphaerales</taxon>
        <taxon>Oligosphaeraceae</taxon>
        <taxon>Oligosphaera</taxon>
    </lineage>
</organism>
<sequence length="180" mass="19122">MNIFLWLMALFVFFPALELAIFVRLGNALGVLPTLLIILGTGMLGAYVARLQGLLAWRGVHEALVRGENPSLQVLDGLGILLAGIALIIPGFFSDCVGLLLLLRPVRLLFMSFLLGHVVTRPGHAGHWQRRGARPGARRAPGAGGAGAAADPIGTAQGDHVPPASEMIIDVTPKDSRREP</sequence>
<protein>
    <submittedName>
        <fullName evidence="3">UPF0716 family protein affecting phage T7 exclusion</fullName>
    </submittedName>
</protein>
<evidence type="ECO:0000313" key="3">
    <source>
        <dbReference type="EMBL" id="MDQ0290503.1"/>
    </source>
</evidence>
<gene>
    <name evidence="3" type="ORF">J3R75_002610</name>
</gene>
<feature type="transmembrane region" description="Helical" evidence="2">
    <location>
        <begin position="72"/>
        <end position="93"/>
    </location>
</feature>
<feature type="compositionally biased region" description="Basic residues" evidence="1">
    <location>
        <begin position="127"/>
        <end position="137"/>
    </location>
</feature>
<evidence type="ECO:0000256" key="1">
    <source>
        <dbReference type="SAM" id="MobiDB-lite"/>
    </source>
</evidence>
<feature type="transmembrane region" description="Helical" evidence="2">
    <location>
        <begin position="30"/>
        <end position="51"/>
    </location>
</feature>
<dbReference type="InterPro" id="IPR007313">
    <property type="entry name" value="FxsA"/>
</dbReference>
<proteinExistence type="predicted"/>
<dbReference type="PANTHER" id="PTHR35335">
    <property type="entry name" value="UPF0716 PROTEIN FXSA"/>
    <property type="match status" value="1"/>
</dbReference>
<feature type="region of interest" description="Disordered" evidence="1">
    <location>
        <begin position="124"/>
        <end position="180"/>
    </location>
</feature>
<comment type="caution">
    <text evidence="3">The sequence shown here is derived from an EMBL/GenBank/DDBJ whole genome shotgun (WGS) entry which is preliminary data.</text>
</comment>